<sequence length="490" mass="53145">MKSLNPRNPIYMMSDSGARGNASNFTQLAGMRGLMANPAGRIIELPIKSSFREGLTVLEYFISTHGARKGLADTALKTADSGYLTRRLVDVAQDVIIREEDCGTDRGLTVSSVKEGTEMIEPLIDRLIGRTAFQDVIHPETKSLIVAKNGFISEDTAKEIIEAGIEEVLIRTVFTCNTKHGGACKKCYGRNLATGQEVEVGEAVGIIAAQSIGEPGTQLTMRTFHTGGGVAGSDITQGLPRIQEIFEARNPKGQAVISEIFGTIQDVTDVKDKQEVVVQGTIEAKTYSVPYGSRLKVAVGDEVVAGQPLTEGSIDPKQLLKVQGVDGVQTYLLKEVQKVYRMQGVEIGDKHVEVMVRQMLRKIRVADNGDTDVLPGSLMEIHQFRNANKQALLTGGQPAVGRPVLLGITKASLETDSFLSAASFQETTRVLTDAAIKGKRDELLGLKENVIIGKLVPAGTGMQRYRQIQEKLNVDPAKVIEEKDSEELIQ</sequence>
<accession>W4VKS5</accession>
<evidence type="ECO:0000313" key="12">
    <source>
        <dbReference type="EMBL" id="GAE93761.1"/>
    </source>
</evidence>
<dbReference type="InterPro" id="IPR045867">
    <property type="entry name" value="DNA-dir_RpoC_beta_prime"/>
</dbReference>
<evidence type="ECO:0000256" key="4">
    <source>
        <dbReference type="ARBA" id="ARBA00022679"/>
    </source>
</evidence>
<keyword evidence="7" id="KW-0862">Zinc</keyword>
<keyword evidence="8" id="KW-0804">Transcription</keyword>
<feature type="domain" description="RNA polymerase Rpb1" evidence="10">
    <location>
        <begin position="54"/>
        <end position="414"/>
    </location>
</feature>
<dbReference type="InterPro" id="IPR007083">
    <property type="entry name" value="RNA_pol_Rpb1_4"/>
</dbReference>
<dbReference type="GO" id="GO:0006351">
    <property type="term" value="P:DNA-templated transcription"/>
    <property type="evidence" value="ECO:0007669"/>
    <property type="project" value="InterPro"/>
</dbReference>
<evidence type="ECO:0000256" key="1">
    <source>
        <dbReference type="ARBA" id="ARBA00004026"/>
    </source>
</evidence>
<keyword evidence="6" id="KW-0479">Metal-binding</keyword>
<name>W4VKS5_9BACI</name>
<evidence type="ECO:0000256" key="8">
    <source>
        <dbReference type="ARBA" id="ARBA00023163"/>
    </source>
</evidence>
<dbReference type="STRING" id="1298598.JCM21714_2865"/>
<keyword evidence="13" id="KW-1185">Reference proteome</keyword>
<organism evidence="12 13">
    <name type="scientific">Gracilibacillus boraciitolerans JCM 21714</name>
    <dbReference type="NCBI Taxonomy" id="1298598"/>
    <lineage>
        <taxon>Bacteria</taxon>
        <taxon>Bacillati</taxon>
        <taxon>Bacillota</taxon>
        <taxon>Bacilli</taxon>
        <taxon>Bacillales</taxon>
        <taxon>Bacillaceae</taxon>
        <taxon>Gracilibacillus</taxon>
    </lineage>
</organism>
<evidence type="ECO:0000256" key="9">
    <source>
        <dbReference type="ARBA" id="ARBA00048552"/>
    </source>
</evidence>
<dbReference type="FunFam" id="1.10.150.390:FF:000002">
    <property type="entry name" value="DNA-directed RNA polymerase subunit beta"/>
    <property type="match status" value="1"/>
</dbReference>
<dbReference type="PANTHER" id="PTHR19376:SF54">
    <property type="entry name" value="DNA-DIRECTED RNA POLYMERASE SUBUNIT BETA"/>
    <property type="match status" value="1"/>
</dbReference>
<dbReference type="Pfam" id="PF05000">
    <property type="entry name" value="RNA_pol_Rpb1_4"/>
    <property type="match status" value="1"/>
</dbReference>
<evidence type="ECO:0000256" key="2">
    <source>
        <dbReference type="ARBA" id="ARBA00012418"/>
    </source>
</evidence>
<dbReference type="Gene3D" id="1.10.150.390">
    <property type="match status" value="1"/>
</dbReference>
<dbReference type="GO" id="GO:0046872">
    <property type="term" value="F:metal ion binding"/>
    <property type="evidence" value="ECO:0007669"/>
    <property type="project" value="UniProtKB-KW"/>
</dbReference>
<dbReference type="eggNOG" id="COG0086">
    <property type="taxonomic scope" value="Bacteria"/>
</dbReference>
<proteinExistence type="predicted"/>
<keyword evidence="5" id="KW-0548">Nucleotidyltransferase</keyword>
<evidence type="ECO:0000313" key="13">
    <source>
        <dbReference type="Proteomes" id="UP000019102"/>
    </source>
</evidence>
<dbReference type="GO" id="GO:0003677">
    <property type="term" value="F:DNA binding"/>
    <property type="evidence" value="ECO:0007669"/>
    <property type="project" value="InterPro"/>
</dbReference>
<dbReference type="Gene3D" id="1.10.132.30">
    <property type="match status" value="1"/>
</dbReference>
<evidence type="ECO:0000256" key="6">
    <source>
        <dbReference type="ARBA" id="ARBA00022723"/>
    </source>
</evidence>
<dbReference type="AlphaFoldDB" id="W4VKS5"/>
<dbReference type="Proteomes" id="UP000019102">
    <property type="component" value="Unassembled WGS sequence"/>
</dbReference>
<dbReference type="Gene3D" id="1.10.1790.20">
    <property type="match status" value="1"/>
</dbReference>
<comment type="catalytic activity">
    <reaction evidence="9">
        <text>RNA(n) + a ribonucleoside 5'-triphosphate = RNA(n+1) + diphosphate</text>
        <dbReference type="Rhea" id="RHEA:21248"/>
        <dbReference type="Rhea" id="RHEA-COMP:14527"/>
        <dbReference type="Rhea" id="RHEA-COMP:17342"/>
        <dbReference type="ChEBI" id="CHEBI:33019"/>
        <dbReference type="ChEBI" id="CHEBI:61557"/>
        <dbReference type="ChEBI" id="CHEBI:140395"/>
        <dbReference type="EC" id="2.7.7.6"/>
    </reaction>
</comment>
<dbReference type="InterPro" id="IPR007081">
    <property type="entry name" value="RNA_pol_Rpb1_5"/>
</dbReference>
<feature type="domain" description="RNA polymerase Rpb1" evidence="11">
    <location>
        <begin position="2"/>
        <end position="51"/>
    </location>
</feature>
<comment type="function">
    <text evidence="1">DNA-dependent RNA polymerase catalyzes the transcription of DNA into RNA using the four ribonucleoside triphosphates as substrates.</text>
</comment>
<dbReference type="EC" id="2.7.7.6" evidence="2"/>
<keyword evidence="3 12" id="KW-0240">DNA-directed RNA polymerase</keyword>
<dbReference type="InterPro" id="IPR038120">
    <property type="entry name" value="Rpb1_funnel_sf"/>
</dbReference>
<dbReference type="GO" id="GO:0003899">
    <property type="term" value="F:DNA-directed RNA polymerase activity"/>
    <property type="evidence" value="ECO:0007669"/>
    <property type="project" value="UniProtKB-EC"/>
</dbReference>
<protein>
    <recommendedName>
        <fullName evidence="2">DNA-directed RNA polymerase</fullName>
        <ecNumber evidence="2">2.7.7.6</ecNumber>
    </recommendedName>
</protein>
<dbReference type="Gene3D" id="2.40.50.100">
    <property type="match status" value="1"/>
</dbReference>
<comment type="caution">
    <text evidence="12">The sequence shown here is derived from an EMBL/GenBank/DDBJ whole genome shotgun (WGS) entry which is preliminary data.</text>
</comment>
<gene>
    <name evidence="12" type="ORF">JCM21714_2865</name>
</gene>
<evidence type="ECO:0000256" key="5">
    <source>
        <dbReference type="ARBA" id="ARBA00022695"/>
    </source>
</evidence>
<dbReference type="GO" id="GO:0000428">
    <property type="term" value="C:DNA-directed RNA polymerase complex"/>
    <property type="evidence" value="ECO:0007669"/>
    <property type="project" value="UniProtKB-KW"/>
</dbReference>
<keyword evidence="4" id="KW-0808">Transferase</keyword>
<evidence type="ECO:0000256" key="7">
    <source>
        <dbReference type="ARBA" id="ARBA00022833"/>
    </source>
</evidence>
<evidence type="ECO:0000256" key="3">
    <source>
        <dbReference type="ARBA" id="ARBA00022478"/>
    </source>
</evidence>
<dbReference type="Pfam" id="PF04998">
    <property type="entry name" value="RNA_pol_Rpb1_5"/>
    <property type="match status" value="1"/>
</dbReference>
<dbReference type="CDD" id="cd02655">
    <property type="entry name" value="RNAP_beta'_C"/>
    <property type="match status" value="1"/>
</dbReference>
<reference evidence="12 13" key="1">
    <citation type="journal article" date="2014" name="Genome Announc.">
        <title>Draft Genome Sequence of the Boron-Tolerant and Moderately Halotolerant Bacterium Gracilibacillus boraciitolerans JCM 21714T.</title>
        <authorList>
            <person name="Ahmed I."/>
            <person name="Oshima K."/>
            <person name="Suda W."/>
            <person name="Kitamura K."/>
            <person name="Iida T."/>
            <person name="Ohmori Y."/>
            <person name="Fujiwara T."/>
            <person name="Hattori M."/>
            <person name="Ohkuma M."/>
        </authorList>
    </citation>
    <scope>NUCLEOTIDE SEQUENCE [LARGE SCALE GENOMIC DNA]</scope>
    <source>
        <strain evidence="12 13">JCM 21714</strain>
    </source>
</reference>
<dbReference type="EMBL" id="BAVS01000015">
    <property type="protein sequence ID" value="GAE93761.1"/>
    <property type="molecule type" value="Genomic_DNA"/>
</dbReference>
<dbReference type="SUPFAM" id="SSF64484">
    <property type="entry name" value="beta and beta-prime subunits of DNA dependent RNA-polymerase"/>
    <property type="match status" value="1"/>
</dbReference>
<evidence type="ECO:0000259" key="10">
    <source>
        <dbReference type="Pfam" id="PF04998"/>
    </source>
</evidence>
<evidence type="ECO:0000259" key="11">
    <source>
        <dbReference type="Pfam" id="PF05000"/>
    </source>
</evidence>
<dbReference type="PANTHER" id="PTHR19376">
    <property type="entry name" value="DNA-DIRECTED RNA POLYMERASE"/>
    <property type="match status" value="1"/>
</dbReference>